<dbReference type="AlphaFoldDB" id="A0AAV3XQZ8"/>
<name>A0AAV3XQZ8_9CYAN</name>
<dbReference type="EMBL" id="BLAY01000358">
    <property type="protein sequence ID" value="GET44450.1"/>
    <property type="molecule type" value="Genomic_DNA"/>
</dbReference>
<evidence type="ECO:0000259" key="1">
    <source>
        <dbReference type="Pfam" id="PF07693"/>
    </source>
</evidence>
<dbReference type="Gene3D" id="3.40.50.300">
    <property type="entry name" value="P-loop containing nucleotide triphosphate hydrolases"/>
    <property type="match status" value="1"/>
</dbReference>
<dbReference type="InterPro" id="IPR011646">
    <property type="entry name" value="KAP_P-loop"/>
</dbReference>
<sequence>MNEALMEQLQQAYRDLDLFPLIEPEDIERFRVEYGREVLIRLKQVVNASAADGKVIFAGHRGCGKSTLLKRFSVEMQEKYFAVFFSISNLIEISDVSHVNILYAIGLKLLSEATKIKIPVLDSVKRSLVGWTTTTKKETAEQETKSEMAVGANDIFKLITLKLQQERAFRQELERTYEKKVSELVRNIDLLAVSIQNTTKKPVLVIIDDLDKLDLSVIEPIYRNNVKALFSPGFKIVFTIPISAVQDPQVMGALNSEGIVRPQLFPVMKFYHHKDCRNPDAQPISKNINLFHQVLEKRFPPGLLPPEIAQKMVLLTGGVIRELVRIGRECCTECMVQLEIEPERENMQIDDEILTTAIRNLRNDFARQISSSQLYETLVEVYKTLKPAEGEAFVKLLHGLMVLEYENDALWYDVHPIVVELLKREKLIDG</sequence>
<dbReference type="InterPro" id="IPR027417">
    <property type="entry name" value="P-loop_NTPase"/>
</dbReference>
<dbReference type="SUPFAM" id="SSF52540">
    <property type="entry name" value="P-loop containing nucleoside triphosphate hydrolases"/>
    <property type="match status" value="1"/>
</dbReference>
<evidence type="ECO:0000313" key="2">
    <source>
        <dbReference type="EMBL" id="GET44450.1"/>
    </source>
</evidence>
<evidence type="ECO:0000313" key="3">
    <source>
        <dbReference type="Proteomes" id="UP001050975"/>
    </source>
</evidence>
<organism evidence="2 3">
    <name type="scientific">Microseira wollei NIES-4236</name>
    <dbReference type="NCBI Taxonomy" id="2530354"/>
    <lineage>
        <taxon>Bacteria</taxon>
        <taxon>Bacillati</taxon>
        <taxon>Cyanobacteriota</taxon>
        <taxon>Cyanophyceae</taxon>
        <taxon>Oscillatoriophycideae</taxon>
        <taxon>Aerosakkonematales</taxon>
        <taxon>Aerosakkonemataceae</taxon>
        <taxon>Microseira</taxon>
    </lineage>
</organism>
<dbReference type="Proteomes" id="UP001050975">
    <property type="component" value="Unassembled WGS sequence"/>
</dbReference>
<comment type="caution">
    <text evidence="2">The sequence shown here is derived from an EMBL/GenBank/DDBJ whole genome shotgun (WGS) entry which is preliminary data.</text>
</comment>
<accession>A0AAV3XQZ8</accession>
<protein>
    <recommendedName>
        <fullName evidence="1">KAP NTPase domain-containing protein</fullName>
    </recommendedName>
</protein>
<reference evidence="2" key="1">
    <citation type="submission" date="2019-10" db="EMBL/GenBank/DDBJ databases">
        <title>Draft genome sequece of Microseira wollei NIES-4236.</title>
        <authorList>
            <person name="Yamaguchi H."/>
            <person name="Suzuki S."/>
            <person name="Kawachi M."/>
        </authorList>
    </citation>
    <scope>NUCLEOTIDE SEQUENCE</scope>
    <source>
        <strain evidence="2">NIES-4236</strain>
    </source>
</reference>
<dbReference type="Pfam" id="PF07693">
    <property type="entry name" value="KAP_NTPase"/>
    <property type="match status" value="1"/>
</dbReference>
<gene>
    <name evidence="2" type="ORF">MiSe_92790</name>
</gene>
<proteinExistence type="predicted"/>
<feature type="domain" description="KAP NTPase" evidence="1">
    <location>
        <begin position="57"/>
        <end position="234"/>
    </location>
</feature>
<dbReference type="RefSeq" id="WP_226594463.1">
    <property type="nucleotide sequence ID" value="NZ_BLAY01000358.1"/>
</dbReference>
<keyword evidence="3" id="KW-1185">Reference proteome</keyword>